<reference evidence="2" key="1">
    <citation type="submission" date="2022-11" db="UniProtKB">
        <authorList>
            <consortium name="WormBaseParasite"/>
        </authorList>
    </citation>
    <scope>IDENTIFICATION</scope>
</reference>
<accession>A0A915L779</accession>
<protein>
    <submittedName>
        <fullName evidence="2">Uncharacterized protein</fullName>
    </submittedName>
</protein>
<dbReference type="Proteomes" id="UP000887565">
    <property type="component" value="Unplaced"/>
</dbReference>
<dbReference type="AlphaFoldDB" id="A0A915L779"/>
<sequence>MLSNTLIKKEPSTCDLFRFEWNPENKSESSSSLSSKSVATIVVFPNQMTLESGGSDIWVYGSTELDAQHRLFRRHDADKRRAEKSLYKK</sequence>
<organism evidence="1 2">
    <name type="scientific">Romanomermis culicivorax</name>
    <name type="common">Nematode worm</name>
    <dbReference type="NCBI Taxonomy" id="13658"/>
    <lineage>
        <taxon>Eukaryota</taxon>
        <taxon>Metazoa</taxon>
        <taxon>Ecdysozoa</taxon>
        <taxon>Nematoda</taxon>
        <taxon>Enoplea</taxon>
        <taxon>Dorylaimia</taxon>
        <taxon>Mermithida</taxon>
        <taxon>Mermithoidea</taxon>
        <taxon>Mermithidae</taxon>
        <taxon>Romanomermis</taxon>
    </lineage>
</organism>
<proteinExistence type="predicted"/>
<evidence type="ECO:0000313" key="1">
    <source>
        <dbReference type="Proteomes" id="UP000887565"/>
    </source>
</evidence>
<keyword evidence="1" id="KW-1185">Reference proteome</keyword>
<dbReference type="WBParaSite" id="nRc.2.0.1.t46960-RA">
    <property type="protein sequence ID" value="nRc.2.0.1.t46960-RA"/>
    <property type="gene ID" value="nRc.2.0.1.g46960"/>
</dbReference>
<evidence type="ECO:0000313" key="2">
    <source>
        <dbReference type="WBParaSite" id="nRc.2.0.1.t46960-RA"/>
    </source>
</evidence>
<name>A0A915L779_ROMCU</name>